<comment type="catalytic activity">
    <reaction evidence="1 5 6">
        <text>[protein]-peptidylproline (omega=180) = [protein]-peptidylproline (omega=0)</text>
        <dbReference type="Rhea" id="RHEA:16237"/>
        <dbReference type="Rhea" id="RHEA-COMP:10747"/>
        <dbReference type="Rhea" id="RHEA-COMP:10748"/>
        <dbReference type="ChEBI" id="CHEBI:83833"/>
        <dbReference type="ChEBI" id="CHEBI:83834"/>
        <dbReference type="EC" id="5.2.1.8"/>
    </reaction>
</comment>
<dbReference type="PROSITE" id="PS50059">
    <property type="entry name" value="FKBP_PPIASE"/>
    <property type="match status" value="1"/>
</dbReference>
<protein>
    <recommendedName>
        <fullName evidence="6">Peptidyl-prolyl cis-trans isomerase</fullName>
        <ecNumber evidence="6">5.2.1.8</ecNumber>
    </recommendedName>
</protein>
<evidence type="ECO:0000256" key="5">
    <source>
        <dbReference type="PROSITE-ProRule" id="PRU00277"/>
    </source>
</evidence>
<evidence type="ECO:0000256" key="4">
    <source>
        <dbReference type="ARBA" id="ARBA00023235"/>
    </source>
</evidence>
<dbReference type="GO" id="GO:0003755">
    <property type="term" value="F:peptidyl-prolyl cis-trans isomerase activity"/>
    <property type="evidence" value="ECO:0007669"/>
    <property type="project" value="UniProtKB-UniRule"/>
</dbReference>
<evidence type="ECO:0000256" key="2">
    <source>
        <dbReference type="ARBA" id="ARBA00006577"/>
    </source>
</evidence>
<evidence type="ECO:0000313" key="9">
    <source>
        <dbReference type="Proteomes" id="UP000288079"/>
    </source>
</evidence>
<dbReference type="PANTHER" id="PTHR43811">
    <property type="entry name" value="FKBP-TYPE PEPTIDYL-PROLYL CIS-TRANS ISOMERASE FKPA"/>
    <property type="match status" value="1"/>
</dbReference>
<keyword evidence="9" id="KW-1185">Reference proteome</keyword>
<evidence type="ECO:0000313" key="8">
    <source>
        <dbReference type="EMBL" id="GCB34907.1"/>
    </source>
</evidence>
<organism evidence="8 9">
    <name type="scientific">Bacteroides faecalis</name>
    <dbReference type="NCBI Taxonomy" id="2447885"/>
    <lineage>
        <taxon>Bacteria</taxon>
        <taxon>Pseudomonadati</taxon>
        <taxon>Bacteroidota</taxon>
        <taxon>Bacteroidia</taxon>
        <taxon>Bacteroidales</taxon>
        <taxon>Bacteroidaceae</taxon>
        <taxon>Bacteroides</taxon>
    </lineage>
</organism>
<dbReference type="SUPFAM" id="SSF54534">
    <property type="entry name" value="FKBP-like"/>
    <property type="match status" value="1"/>
</dbReference>
<dbReference type="PANTHER" id="PTHR43811:SF19">
    <property type="entry name" value="39 KDA FK506-BINDING NUCLEAR PROTEIN"/>
    <property type="match status" value="1"/>
</dbReference>
<keyword evidence="3 5" id="KW-0697">Rotamase</keyword>
<evidence type="ECO:0000259" key="7">
    <source>
        <dbReference type="PROSITE" id="PS50059"/>
    </source>
</evidence>
<dbReference type="EC" id="5.2.1.8" evidence="6"/>
<dbReference type="EMBL" id="BHWB01000004">
    <property type="protein sequence ID" value="GCB34907.1"/>
    <property type="molecule type" value="Genomic_DNA"/>
</dbReference>
<comment type="similarity">
    <text evidence="2 6">Belongs to the FKBP-type PPIase family.</text>
</comment>
<reference evidence="8 9" key="1">
    <citation type="submission" date="2018-10" db="EMBL/GenBank/DDBJ databases">
        <title>Draft Genome Sequence of Bacteroides sp. KCTC 15687.</title>
        <authorList>
            <person name="Yu S.Y."/>
            <person name="Kim J.S."/>
            <person name="Oh B.S."/>
            <person name="Park S.H."/>
            <person name="Kang S.W."/>
            <person name="Park J.E."/>
            <person name="Choi S.H."/>
            <person name="Han K.I."/>
            <person name="Lee K.C."/>
            <person name="Eom M.K."/>
            <person name="Suh M.K."/>
            <person name="Lee D.H."/>
            <person name="Yoon H."/>
            <person name="Kim B."/>
            <person name="Yang S.J."/>
            <person name="Lee J.S."/>
            <person name="Lee J.H."/>
        </authorList>
    </citation>
    <scope>NUCLEOTIDE SEQUENCE [LARGE SCALE GENOMIC DNA]</scope>
    <source>
        <strain evidence="8 9">KCTC 15687</strain>
    </source>
</reference>
<dbReference type="Pfam" id="PF00254">
    <property type="entry name" value="FKBP_C"/>
    <property type="match status" value="1"/>
</dbReference>
<gene>
    <name evidence="8" type="ORF">KGMB02408_18520</name>
</gene>
<proteinExistence type="inferred from homology"/>
<name>A0A401LU23_9BACE</name>
<comment type="caution">
    <text evidence="8">The sequence shown here is derived from an EMBL/GenBank/DDBJ whole genome shotgun (WGS) entry which is preliminary data.</text>
</comment>
<feature type="domain" description="PPIase FKBP-type" evidence="7">
    <location>
        <begin position="62"/>
        <end position="147"/>
    </location>
</feature>
<evidence type="ECO:0000256" key="1">
    <source>
        <dbReference type="ARBA" id="ARBA00000971"/>
    </source>
</evidence>
<evidence type="ECO:0000256" key="3">
    <source>
        <dbReference type="ARBA" id="ARBA00023110"/>
    </source>
</evidence>
<accession>A0A401LU23</accession>
<dbReference type="Gene3D" id="3.10.50.40">
    <property type="match status" value="1"/>
</dbReference>
<dbReference type="AlphaFoldDB" id="A0A401LU23"/>
<dbReference type="InterPro" id="IPR046357">
    <property type="entry name" value="PPIase_dom_sf"/>
</dbReference>
<sequence>MEVSSYFCIKINSVMGRKEEYKEKNLQFLSELSRQEGICSLPCNIYYKVLESGTANISPSVHNIVTVHYKGCLINGREFDNSYERGCPEAFRLSDVIEGWQLALQQMHIGDKWVIYIPYMMGYGSRTSGPIPAFSTLIFEVELLGIA</sequence>
<evidence type="ECO:0000256" key="6">
    <source>
        <dbReference type="RuleBase" id="RU003915"/>
    </source>
</evidence>
<dbReference type="InterPro" id="IPR001179">
    <property type="entry name" value="PPIase_FKBP_dom"/>
</dbReference>
<keyword evidence="4 5" id="KW-0413">Isomerase</keyword>
<dbReference type="Proteomes" id="UP000288079">
    <property type="component" value="Unassembled WGS sequence"/>
</dbReference>